<feature type="region of interest" description="Disordered" evidence="2">
    <location>
        <begin position="667"/>
        <end position="844"/>
    </location>
</feature>
<reference evidence="3 4" key="1">
    <citation type="journal article" date="2018" name="Plant J.">
        <title>Genome sequences of Chlorella sorokiniana UTEX 1602 and Micractinium conductrix SAG 241.80: implications to maltose excretion by a green alga.</title>
        <authorList>
            <person name="Arriola M.B."/>
            <person name="Velmurugan N."/>
            <person name="Zhang Y."/>
            <person name="Plunkett M.H."/>
            <person name="Hondzo H."/>
            <person name="Barney B.M."/>
        </authorList>
    </citation>
    <scope>NUCLEOTIDE SEQUENCE [LARGE SCALE GENOMIC DNA]</scope>
    <source>
        <strain evidence="4">UTEX 1602</strain>
    </source>
</reference>
<dbReference type="EMBL" id="LHPG02000007">
    <property type="protein sequence ID" value="PRW57210.1"/>
    <property type="molecule type" value="Genomic_DNA"/>
</dbReference>
<evidence type="ECO:0000256" key="2">
    <source>
        <dbReference type="SAM" id="MobiDB-lite"/>
    </source>
</evidence>
<keyword evidence="4" id="KW-1185">Reference proteome</keyword>
<feature type="compositionally biased region" description="Low complexity" evidence="2">
    <location>
        <begin position="431"/>
        <end position="449"/>
    </location>
</feature>
<dbReference type="Proteomes" id="UP000239899">
    <property type="component" value="Unassembled WGS sequence"/>
</dbReference>
<gene>
    <name evidence="3" type="ORF">C2E21_4231</name>
</gene>
<dbReference type="AlphaFoldDB" id="A0A2P6TT13"/>
<feature type="region of interest" description="Disordered" evidence="2">
    <location>
        <begin position="476"/>
        <end position="611"/>
    </location>
</feature>
<evidence type="ECO:0000256" key="1">
    <source>
        <dbReference type="SAM" id="Coils"/>
    </source>
</evidence>
<evidence type="ECO:0000313" key="4">
    <source>
        <dbReference type="Proteomes" id="UP000239899"/>
    </source>
</evidence>
<feature type="region of interest" description="Disordered" evidence="2">
    <location>
        <begin position="250"/>
        <end position="316"/>
    </location>
</feature>
<accession>A0A2P6TT13</accession>
<feature type="compositionally biased region" description="Polar residues" evidence="2">
    <location>
        <begin position="375"/>
        <end position="394"/>
    </location>
</feature>
<name>A0A2P6TT13_CHLSO</name>
<feature type="compositionally biased region" description="Low complexity" evidence="2">
    <location>
        <begin position="723"/>
        <end position="743"/>
    </location>
</feature>
<feature type="compositionally biased region" description="Basic and acidic residues" evidence="2">
    <location>
        <begin position="265"/>
        <end position="277"/>
    </location>
</feature>
<feature type="region of interest" description="Disordered" evidence="2">
    <location>
        <begin position="335"/>
        <end position="449"/>
    </location>
</feature>
<feature type="region of interest" description="Disordered" evidence="2">
    <location>
        <begin position="858"/>
        <end position="957"/>
    </location>
</feature>
<organism evidence="3 4">
    <name type="scientific">Chlorella sorokiniana</name>
    <name type="common">Freshwater green alga</name>
    <dbReference type="NCBI Taxonomy" id="3076"/>
    <lineage>
        <taxon>Eukaryota</taxon>
        <taxon>Viridiplantae</taxon>
        <taxon>Chlorophyta</taxon>
        <taxon>core chlorophytes</taxon>
        <taxon>Trebouxiophyceae</taxon>
        <taxon>Chlorellales</taxon>
        <taxon>Chlorellaceae</taxon>
        <taxon>Chlorella clade</taxon>
        <taxon>Chlorella</taxon>
    </lineage>
</organism>
<proteinExistence type="predicted"/>
<keyword evidence="1" id="KW-0175">Coiled coil</keyword>
<dbReference type="OrthoDB" id="515563at2759"/>
<evidence type="ECO:0000313" key="3">
    <source>
        <dbReference type="EMBL" id="PRW57210.1"/>
    </source>
</evidence>
<feature type="compositionally biased region" description="Low complexity" evidence="2">
    <location>
        <begin position="297"/>
        <end position="309"/>
    </location>
</feature>
<feature type="compositionally biased region" description="Polar residues" evidence="2">
    <location>
        <begin position="705"/>
        <end position="714"/>
    </location>
</feature>
<protein>
    <submittedName>
        <fullName evidence="3">Uncharacterized protein</fullName>
    </submittedName>
</protein>
<feature type="compositionally biased region" description="Polar residues" evidence="2">
    <location>
        <begin position="508"/>
        <end position="522"/>
    </location>
</feature>
<feature type="coiled-coil region" evidence="1">
    <location>
        <begin position="82"/>
        <end position="116"/>
    </location>
</feature>
<feature type="compositionally biased region" description="Pro residues" evidence="2">
    <location>
        <begin position="680"/>
        <end position="690"/>
    </location>
</feature>
<feature type="compositionally biased region" description="Polar residues" evidence="2">
    <location>
        <begin position="775"/>
        <end position="788"/>
    </location>
</feature>
<feature type="compositionally biased region" description="Low complexity" evidence="2">
    <location>
        <begin position="865"/>
        <end position="908"/>
    </location>
</feature>
<sequence>MGLFTCFAPPRDAGWGAPGFGDGAAASARARLLDVVEEEVEERYCALGPLPLGASAARASHDAAFMRRLYKANLPAAEMARAKDLLRKLAALDAARAAAETEQQTLAGQLKAAEAAHRQAEFARARAEAIATARGEALMHAQQATREAELAQAHMEEVLQLAIDRLGIELTPGPSGQAALSPLITPVPAGGEATTPAAVRQSIFSEQQLAAVAASLNKLPRQAGALSWRGGDVLSEGGLQVLQRVSEEAEAEAEHRARQQQRFRASLEREAEREAAERAAAAEAQRAQRRASRRGSEQGSQREAAAAAAQLRRSVTSADQGLSGFTVYTNSLQAAEENGPEGVDAGEVAQPPPGMTARHSASAPASVAGGERDSQGSGVQWRSISSAALSTHSLGSLEEEGQEGGEEVRQRGRQPGRASLPGSRAGSQVRQQLDSLEAAAASASWDQEQAGRLQAYAKQLSKLTLPGLDASQLDSLVRIGASQQSPDPHQRSRRTSADVSVQPPVGQWDSTANPLLQLQSEQEGNRLLRGARGEWQQQGGSRPPSRPPSRPGSRRPSQDGAPVAQSMAAAVGRPQQSTAVPRGPRAGSEPPVARQGPRAGSEPPPMLQVPVFDGKVPGAGTWVSPSLAAMIAHKKGHNPLLDGGEPSLPSHIKAVFATNEDREFYGPMAAHLNKRDGPPGAMPPPPPRPPTSTSAESIRGPARQQPPSNRSSLEGGSAEWEARQLAAASQDASLAQQQQAAAVPDRRQAVLASRFQPMGQHVSGPPQQAPRRSSVAVSQLGGAQQTGDENGLAASALGRSTVRASGLPPRHAGGQGQQVPPTKRSMDSLRGSVGGAGPAGQNIKDSLSAVEAAMAALRDANPHLSQQHAAVQAHAQSQPLPPQAYGRASAAAAPSGHPRPQHGAAARPTAHHTRTRSLPESSLDLPLTELSSEEHQRRRQAAAAAQQAQYGRSTYRQ</sequence>
<comment type="caution">
    <text evidence="3">The sequence shown here is derived from an EMBL/GenBank/DDBJ whole genome shotgun (WGS) entry which is preliminary data.</text>
</comment>